<dbReference type="InterPro" id="IPR013083">
    <property type="entry name" value="Znf_RING/FYVE/PHD"/>
</dbReference>
<evidence type="ECO:0000256" key="3">
    <source>
        <dbReference type="ARBA" id="ARBA00022771"/>
    </source>
</evidence>
<dbReference type="InterPro" id="IPR058939">
    <property type="entry name" value="Mtase_EDM2"/>
</dbReference>
<evidence type="ECO:0000313" key="8">
    <source>
        <dbReference type="Proteomes" id="UP001396334"/>
    </source>
</evidence>
<dbReference type="SMART" id="SM00249">
    <property type="entry name" value="PHD"/>
    <property type="match status" value="3"/>
</dbReference>
<dbReference type="CDD" id="cd15565">
    <property type="entry name" value="PHD2_NSD"/>
    <property type="match status" value="1"/>
</dbReference>
<keyword evidence="4" id="KW-0862">Zinc</keyword>
<evidence type="ECO:0000256" key="2">
    <source>
        <dbReference type="ARBA" id="ARBA00022723"/>
    </source>
</evidence>
<evidence type="ECO:0000256" key="4">
    <source>
        <dbReference type="ARBA" id="ARBA00022833"/>
    </source>
</evidence>
<dbReference type="Pfam" id="PF22908">
    <property type="entry name" value="PHD_NSD"/>
    <property type="match status" value="1"/>
</dbReference>
<dbReference type="EMBL" id="JBBPBN010000006">
    <property type="protein sequence ID" value="KAK9035116.1"/>
    <property type="molecule type" value="Genomic_DNA"/>
</dbReference>
<dbReference type="Proteomes" id="UP001396334">
    <property type="component" value="Unassembled WGS sequence"/>
</dbReference>
<dbReference type="CDD" id="cd15566">
    <property type="entry name" value="PHD3_NSD"/>
    <property type="match status" value="1"/>
</dbReference>
<keyword evidence="5" id="KW-0539">Nucleus</keyword>
<accession>A0ABR2TC93</accession>
<dbReference type="Pfam" id="PF12047">
    <property type="entry name" value="DNMT1-RFD"/>
    <property type="match status" value="1"/>
</dbReference>
<keyword evidence="3" id="KW-0863">Zinc-finger</keyword>
<evidence type="ECO:0000313" key="7">
    <source>
        <dbReference type="EMBL" id="KAK9035116.1"/>
    </source>
</evidence>
<dbReference type="InterPro" id="IPR022702">
    <property type="entry name" value="Cytosine_MeTrfase1_RFD"/>
</dbReference>
<proteinExistence type="predicted"/>
<organism evidence="7 8">
    <name type="scientific">Hibiscus sabdariffa</name>
    <name type="common">roselle</name>
    <dbReference type="NCBI Taxonomy" id="183260"/>
    <lineage>
        <taxon>Eukaryota</taxon>
        <taxon>Viridiplantae</taxon>
        <taxon>Streptophyta</taxon>
        <taxon>Embryophyta</taxon>
        <taxon>Tracheophyta</taxon>
        <taxon>Spermatophyta</taxon>
        <taxon>Magnoliopsida</taxon>
        <taxon>eudicotyledons</taxon>
        <taxon>Gunneridae</taxon>
        <taxon>Pentapetalae</taxon>
        <taxon>rosids</taxon>
        <taxon>malvids</taxon>
        <taxon>Malvales</taxon>
        <taxon>Malvaceae</taxon>
        <taxon>Malvoideae</taxon>
        <taxon>Hibiscus</taxon>
    </lineage>
</organism>
<sequence>MSSSDEEGEICPEVHVSEYAFVNHDGQPISFAVLPLQWSENEVIDQNKIQVFLDGVADNGLEKIYKQVVAWKFELSYAMPEILVLTKNKKWITLQKPRRSFGSMIRTILITIHWLHFMKKNSEELAKSVWSHLQNVLSLYEFEPSEGDLLCHKLLIGEAVKRDKDLANSKNVINFLQMPQRNITSHQDVIILKKDKFIVNGDGGLDEEYNDDDIGEEVGGAGKSIFDPVCAICDDGGNVLACEGRCLRSFHPTKAAGIDTFCESLGFVNDAQIDAIPSFLCNNCLYKQHQCFACGELGSCNNSSGQEVFPCVSATCGHFYHPKCVAKLLHPDNEAEAKNLRDKIAAGDSFTCPAHKCFVCKRIEDAEVYDLQFALCRRCPKAYHRKCLPKNICFEYNKYKNSLQRAWENLLPYNRILIYCMEHKIIRELGTPSRDHLIFPDLKFKEKIRKMGPSYCGNNLASARSDVSEGFATSRNLLKKPKPVQKDYDVLAGASGERTEKVCSGQEFSPLRKQNTCITDRNFLKQDASADFYTSLARGKNKLSQTKGNLKVKLQSNETGFKIRNTIQNMHMMGKAERTKPLIDAGIENGILALIKDVDSSFNAEEYLKSQKQIFVANACSFRSKSIPLGRVEASVKAVRTALEKLEKGASLEDAKTVCQPDVIKEIIKWKENLAVYLGPFLHGMRYTSFGRHFTKVEKLKEIVDRLHWYVQDGDTIVDFCCGSNDFSWLLKEKLEKVGKSCSFKNYDLFQPKNDFNFEKRDWMSVKLDELPDGSRLIMGLNPPFGVKASRANKFINKALTFRPKLIVLIVPRETRRLDEKEAYDLIWEDDRVLSGKSFYLPGSVDVEDKQLEQWNVKAPPLYLWSRRDWTATHKAVAQHHGHAYYGPEVLDGNEHNAKEVGFNYLMQEKHDCYADFSLDVHACGGISSILDGVPEVNDGFESEGSRGKHMEGLFPGSSSSSIWKYKDSSKQLHDNVIEMQHEGHGHMEALPEAAVDYGTALEADDDLCIDMELSSPDNKPGPPENYEVPRIEATRYGVFENRGKGSVNLGFKTEYRFREMQNRFSGPRQE</sequence>
<comment type="subcellular location">
    <subcellularLocation>
        <location evidence="1">Nucleus</location>
    </subcellularLocation>
</comment>
<dbReference type="Pfam" id="PF26055">
    <property type="entry name" value="Mtase_EDM2"/>
    <property type="match status" value="1"/>
</dbReference>
<dbReference type="InterPro" id="IPR055198">
    <property type="entry name" value="NSD_PHD"/>
</dbReference>
<feature type="domain" description="Zinc finger PHD-type" evidence="6">
    <location>
        <begin position="229"/>
        <end position="285"/>
    </location>
</feature>
<feature type="domain" description="Zinc finger PHD-type" evidence="6">
    <location>
        <begin position="357"/>
        <end position="424"/>
    </location>
</feature>
<dbReference type="PANTHER" id="PTHR46235">
    <property type="entry name" value="PHD FINGER-CONTAINING PROTEIN DDB_G0268158"/>
    <property type="match status" value="1"/>
</dbReference>
<dbReference type="PANTHER" id="PTHR46235:SF13">
    <property type="entry name" value="EDM2-LIKE PROTEIN1"/>
    <property type="match status" value="1"/>
</dbReference>
<dbReference type="Gene3D" id="3.30.40.10">
    <property type="entry name" value="Zinc/RING finger domain, C3HC4 (zinc finger)"/>
    <property type="match status" value="2"/>
</dbReference>
<evidence type="ECO:0000256" key="5">
    <source>
        <dbReference type="ARBA" id="ARBA00023242"/>
    </source>
</evidence>
<protein>
    <recommendedName>
        <fullName evidence="6">Zinc finger PHD-type domain-containing protein</fullName>
    </recommendedName>
</protein>
<reference evidence="7 8" key="1">
    <citation type="journal article" date="2024" name="G3 (Bethesda)">
        <title>Genome assembly of Hibiscus sabdariffa L. provides insights into metabolisms of medicinal natural products.</title>
        <authorList>
            <person name="Kim T."/>
        </authorList>
    </citation>
    <scope>NUCLEOTIDE SEQUENCE [LARGE SCALE GENOMIC DNA]</scope>
    <source>
        <strain evidence="7">TK-2024</strain>
        <tissue evidence="7">Old leaves</tissue>
    </source>
</reference>
<evidence type="ECO:0000256" key="1">
    <source>
        <dbReference type="ARBA" id="ARBA00004123"/>
    </source>
</evidence>
<feature type="domain" description="Zinc finger PHD-type" evidence="6">
    <location>
        <begin position="290"/>
        <end position="356"/>
    </location>
</feature>
<evidence type="ECO:0000259" key="6">
    <source>
        <dbReference type="SMART" id="SM00249"/>
    </source>
</evidence>
<keyword evidence="8" id="KW-1185">Reference proteome</keyword>
<name>A0ABR2TC93_9ROSI</name>
<comment type="caution">
    <text evidence="7">The sequence shown here is derived from an EMBL/GenBank/DDBJ whole genome shotgun (WGS) entry which is preliminary data.</text>
</comment>
<dbReference type="InterPro" id="IPR001965">
    <property type="entry name" value="Znf_PHD"/>
</dbReference>
<gene>
    <name evidence="7" type="ORF">V6N11_077165</name>
</gene>
<keyword evidence="2" id="KW-0479">Metal-binding</keyword>